<feature type="transmembrane region" description="Helical" evidence="1">
    <location>
        <begin position="136"/>
        <end position="157"/>
    </location>
</feature>
<name>A0ABU1YDD0_9FLAO</name>
<feature type="transmembrane region" description="Helical" evidence="1">
    <location>
        <begin position="7"/>
        <end position="29"/>
    </location>
</feature>
<organism evidence="2 3">
    <name type="scientific">Flavobacterium piscis</name>
    <dbReference type="NCBI Taxonomy" id="1114874"/>
    <lineage>
        <taxon>Bacteria</taxon>
        <taxon>Pseudomonadati</taxon>
        <taxon>Bacteroidota</taxon>
        <taxon>Flavobacteriia</taxon>
        <taxon>Flavobacteriales</taxon>
        <taxon>Flavobacteriaceae</taxon>
        <taxon>Flavobacterium</taxon>
    </lineage>
</organism>
<keyword evidence="1" id="KW-0812">Transmembrane</keyword>
<keyword evidence="1" id="KW-1133">Transmembrane helix</keyword>
<keyword evidence="1" id="KW-0472">Membrane</keyword>
<evidence type="ECO:0000256" key="1">
    <source>
        <dbReference type="SAM" id="Phobius"/>
    </source>
</evidence>
<evidence type="ECO:0000313" key="3">
    <source>
        <dbReference type="Proteomes" id="UP001269081"/>
    </source>
</evidence>
<gene>
    <name evidence="2" type="ORF">J2W48_004194</name>
</gene>
<reference evidence="2 3" key="1">
    <citation type="submission" date="2023-07" db="EMBL/GenBank/DDBJ databases">
        <title>Sorghum-associated microbial communities from plants grown in Nebraska, USA.</title>
        <authorList>
            <person name="Schachtman D."/>
        </authorList>
    </citation>
    <scope>NUCLEOTIDE SEQUENCE [LARGE SCALE GENOMIC DNA]</scope>
    <source>
        <strain evidence="2 3">4129</strain>
    </source>
</reference>
<accession>A0ABU1YDD0</accession>
<dbReference type="EMBL" id="JAVDWQ010000020">
    <property type="protein sequence ID" value="MDR7212237.1"/>
    <property type="molecule type" value="Genomic_DNA"/>
</dbReference>
<proteinExistence type="predicted"/>
<dbReference type="RefSeq" id="WP_310283732.1">
    <property type="nucleotide sequence ID" value="NZ_JAVDWQ010000020.1"/>
</dbReference>
<comment type="caution">
    <text evidence="2">The sequence shown here is derived from an EMBL/GenBank/DDBJ whole genome shotgun (WGS) entry which is preliminary data.</text>
</comment>
<protein>
    <recommendedName>
        <fullName evidence="4">DUF3592 domain-containing protein</fullName>
    </recommendedName>
</protein>
<evidence type="ECO:0008006" key="4">
    <source>
        <dbReference type="Google" id="ProtNLM"/>
    </source>
</evidence>
<dbReference type="Proteomes" id="UP001269081">
    <property type="component" value="Unassembled WGS sequence"/>
</dbReference>
<evidence type="ECO:0000313" key="2">
    <source>
        <dbReference type="EMBL" id="MDR7212237.1"/>
    </source>
</evidence>
<keyword evidence="3" id="KW-1185">Reference proteome</keyword>
<sequence>MKSIIRIFLVCAIICNIIISITITIGSIFSSSYFNEYENLKSFKNKKLYMIDDFLLIKRVSQDTGTGEGMRLSFIVEGTVLSDNSKIKLRATKLEYLKSNLNKQPIYKSKLTGDFFFKDAPEEYYNSQINSFYLNLYFKISFYIIIGLIIYLTINYLKNRKYRI</sequence>